<dbReference type="Gene3D" id="3.30.1330.200">
    <property type="match status" value="1"/>
</dbReference>
<keyword evidence="5" id="KW-1185">Reference proteome</keyword>
<accession>A0A4V6NGV1</accession>
<dbReference type="EMBL" id="SLUN01000018">
    <property type="protein sequence ID" value="TCL64757.1"/>
    <property type="molecule type" value="Genomic_DNA"/>
</dbReference>
<keyword evidence="1 3" id="KW-0145">Chemotaxis</keyword>
<organism evidence="4 5">
    <name type="scientific">Hydrogenispora ethanolica</name>
    <dbReference type="NCBI Taxonomy" id="1082276"/>
    <lineage>
        <taxon>Bacteria</taxon>
        <taxon>Bacillati</taxon>
        <taxon>Bacillota</taxon>
        <taxon>Hydrogenispora</taxon>
    </lineage>
</organism>
<dbReference type="Proteomes" id="UP000295008">
    <property type="component" value="Unassembled WGS sequence"/>
</dbReference>
<dbReference type="OrthoDB" id="9807202at2"/>
<evidence type="ECO:0000313" key="4">
    <source>
        <dbReference type="EMBL" id="TCL64757.1"/>
    </source>
</evidence>
<dbReference type="AlphaFoldDB" id="A0A4V6NGV1"/>
<comment type="catalytic activity">
    <reaction evidence="3">
        <text>L-glutaminyl-[protein] + H2O = L-glutamyl-[protein] + NH4(+)</text>
        <dbReference type="Rhea" id="RHEA:16441"/>
        <dbReference type="Rhea" id="RHEA-COMP:10207"/>
        <dbReference type="Rhea" id="RHEA-COMP:10208"/>
        <dbReference type="ChEBI" id="CHEBI:15377"/>
        <dbReference type="ChEBI" id="CHEBI:28938"/>
        <dbReference type="ChEBI" id="CHEBI:29973"/>
        <dbReference type="ChEBI" id="CHEBI:30011"/>
        <dbReference type="EC" id="3.5.1.44"/>
    </reaction>
</comment>
<keyword evidence="2 3" id="KW-0378">Hydrolase</keyword>
<comment type="function">
    <text evidence="3">Probably deamidates glutamine residues to glutamate on methyl-accepting chemotaxis receptors (MCPs), playing an important role in chemotaxis.</text>
</comment>
<gene>
    <name evidence="3" type="primary">cheD</name>
    <name evidence="4" type="ORF">EDC14_101856</name>
</gene>
<sequence length="174" mass="18780">MLRVLGVGELLITNDPEDTLITFALGSCVALTIYSSSQKVLGMAHIALPDSTIDPLKSLQSPGYFADTAVPGMVEKFLKQYHCHGWELNIRLFGGATAVWNDDSFQIGVRNLEAVTAILQNYRLACETSQTGGRFSRTIAVSVKDGKVKVHQQPLNSAQPIEGSPPGKLAILPN</sequence>
<dbReference type="HAMAP" id="MF_01440">
    <property type="entry name" value="CheD"/>
    <property type="match status" value="1"/>
</dbReference>
<dbReference type="GO" id="GO:0050568">
    <property type="term" value="F:protein-glutamine glutaminase activity"/>
    <property type="evidence" value="ECO:0007669"/>
    <property type="project" value="UniProtKB-UniRule"/>
</dbReference>
<proteinExistence type="inferred from homology"/>
<dbReference type="EC" id="3.5.1.44" evidence="3"/>
<dbReference type="CDD" id="cd16352">
    <property type="entry name" value="CheD"/>
    <property type="match status" value="1"/>
</dbReference>
<reference evidence="4 5" key="1">
    <citation type="submission" date="2019-03" db="EMBL/GenBank/DDBJ databases">
        <title>Genomic Encyclopedia of Type Strains, Phase IV (KMG-IV): sequencing the most valuable type-strain genomes for metagenomic binning, comparative biology and taxonomic classification.</title>
        <authorList>
            <person name="Goeker M."/>
        </authorList>
    </citation>
    <scope>NUCLEOTIDE SEQUENCE [LARGE SCALE GENOMIC DNA]</scope>
    <source>
        <strain evidence="4 5">LX-B</strain>
    </source>
</reference>
<name>A0A4V6NGV1_HYDET</name>
<evidence type="ECO:0000256" key="3">
    <source>
        <dbReference type="HAMAP-Rule" id="MF_01440"/>
    </source>
</evidence>
<dbReference type="Pfam" id="PF03975">
    <property type="entry name" value="CheD"/>
    <property type="match status" value="1"/>
</dbReference>
<dbReference type="RefSeq" id="WP_132015082.1">
    <property type="nucleotide sequence ID" value="NZ_SLUN01000018.1"/>
</dbReference>
<dbReference type="PANTHER" id="PTHR35147:SF1">
    <property type="entry name" value="CHEMORECEPTOR GLUTAMINE DEAMIDASE CHED-RELATED"/>
    <property type="match status" value="1"/>
</dbReference>
<dbReference type="PANTHER" id="PTHR35147">
    <property type="entry name" value="CHEMORECEPTOR GLUTAMINE DEAMIDASE CHED-RELATED"/>
    <property type="match status" value="1"/>
</dbReference>
<dbReference type="InterPro" id="IPR005659">
    <property type="entry name" value="Chemorcpt_Glu_NH3ase_CheD"/>
</dbReference>
<evidence type="ECO:0000256" key="1">
    <source>
        <dbReference type="ARBA" id="ARBA00022500"/>
    </source>
</evidence>
<dbReference type="InterPro" id="IPR038592">
    <property type="entry name" value="CheD-like_sf"/>
</dbReference>
<dbReference type="SUPFAM" id="SSF64438">
    <property type="entry name" value="CNF1/YfiH-like putative cysteine hydrolases"/>
    <property type="match status" value="1"/>
</dbReference>
<comment type="caution">
    <text evidence="4">The sequence shown here is derived from an EMBL/GenBank/DDBJ whole genome shotgun (WGS) entry which is preliminary data.</text>
</comment>
<evidence type="ECO:0000313" key="5">
    <source>
        <dbReference type="Proteomes" id="UP000295008"/>
    </source>
</evidence>
<dbReference type="InterPro" id="IPR011324">
    <property type="entry name" value="Cytotoxic_necrot_fac-like_cat"/>
</dbReference>
<dbReference type="GO" id="GO:0006935">
    <property type="term" value="P:chemotaxis"/>
    <property type="evidence" value="ECO:0007669"/>
    <property type="project" value="UniProtKB-UniRule"/>
</dbReference>
<protein>
    <recommendedName>
        <fullName evidence="3">Probable chemoreceptor glutamine deamidase CheD</fullName>
        <ecNumber evidence="3">3.5.1.44</ecNumber>
    </recommendedName>
</protein>
<comment type="similarity">
    <text evidence="3">Belongs to the CheD family.</text>
</comment>
<evidence type="ECO:0000256" key="2">
    <source>
        <dbReference type="ARBA" id="ARBA00022801"/>
    </source>
</evidence>